<dbReference type="InterPro" id="IPR013785">
    <property type="entry name" value="Aldolase_TIM"/>
</dbReference>
<dbReference type="CDD" id="cd02933">
    <property type="entry name" value="OYE_like_FMN"/>
    <property type="match status" value="1"/>
</dbReference>
<evidence type="ECO:0000313" key="3">
    <source>
        <dbReference type="Proteomes" id="UP001056937"/>
    </source>
</evidence>
<dbReference type="Gene3D" id="3.20.20.70">
    <property type="entry name" value="Aldolase class I"/>
    <property type="match status" value="1"/>
</dbReference>
<dbReference type="InterPro" id="IPR001155">
    <property type="entry name" value="OxRdtase_FMN_N"/>
</dbReference>
<name>A0ABY4X7D3_9SPHN</name>
<dbReference type="InterPro" id="IPR045247">
    <property type="entry name" value="Oye-like"/>
</dbReference>
<protein>
    <submittedName>
        <fullName evidence="2">Alkene reductase</fullName>
    </submittedName>
</protein>
<dbReference type="PANTHER" id="PTHR22893:SF91">
    <property type="entry name" value="NADPH DEHYDROGENASE 2-RELATED"/>
    <property type="match status" value="1"/>
</dbReference>
<gene>
    <name evidence="2" type="ORF">LHA26_16460</name>
</gene>
<proteinExistence type="predicted"/>
<dbReference type="RefSeq" id="WP_252166646.1">
    <property type="nucleotide sequence ID" value="NZ_CP084930.1"/>
</dbReference>
<reference evidence="2" key="1">
    <citation type="journal article" date="2022" name="Toxins">
        <title>Genomic Analysis of Sphingopyxis sp. USTB-05 for Biodegrading Cyanobacterial Hepatotoxins.</title>
        <authorList>
            <person name="Liu C."/>
            <person name="Xu Q."/>
            <person name="Zhao Z."/>
            <person name="Zhang H."/>
            <person name="Liu X."/>
            <person name="Yin C."/>
            <person name="Liu Y."/>
            <person name="Yan H."/>
        </authorList>
    </citation>
    <scope>NUCLEOTIDE SEQUENCE</scope>
    <source>
        <strain evidence="2">NBD5</strain>
    </source>
</reference>
<dbReference type="EMBL" id="CP084930">
    <property type="protein sequence ID" value="USI72837.1"/>
    <property type="molecule type" value="Genomic_DNA"/>
</dbReference>
<dbReference type="Pfam" id="PF00724">
    <property type="entry name" value="Oxidored_FMN"/>
    <property type="match status" value="1"/>
</dbReference>
<evidence type="ECO:0000313" key="2">
    <source>
        <dbReference type="EMBL" id="USI72837.1"/>
    </source>
</evidence>
<evidence type="ECO:0000259" key="1">
    <source>
        <dbReference type="Pfam" id="PF00724"/>
    </source>
</evidence>
<sequence>MLSSLFDPISVGNMTLPHRIAMAPLTRSRAGPGNVPTDTAVEYYRQRAGAALIITEATQISQQGQGYAWTPGIHDEAQIAGWRRVADAVHAESGRIFMQLWHVGRISHPVFQPNGALPVAPSALPVPGKTFIIDEQGEGVWAEVPVPQALTVDGIERIVADYAQAARNAIAAGVDGVEIHAANGYLLDQFINSASNIRTDRYGGSIGNRIRLLLEVVDAVTSAVGASRVAVRLTPMGRFMGMGDDTPEETFGRIAEELNGRGLAYLHVVEPSTLGIDTDADWDPRWDGMVRIMRERFAGVLMLAGGYTRATAERALAEGRGDVIAFGKLFIANPDLPARFARNAGLNTPDPASFFGGTARGYVDYPMLGAGVSAAA</sequence>
<dbReference type="PANTHER" id="PTHR22893">
    <property type="entry name" value="NADH OXIDOREDUCTASE-RELATED"/>
    <property type="match status" value="1"/>
</dbReference>
<dbReference type="Proteomes" id="UP001056937">
    <property type="component" value="Chromosome 1"/>
</dbReference>
<dbReference type="NCBIfam" id="NF007899">
    <property type="entry name" value="PRK10605.1"/>
    <property type="match status" value="1"/>
</dbReference>
<accession>A0ABY4X7D3</accession>
<dbReference type="SUPFAM" id="SSF51395">
    <property type="entry name" value="FMN-linked oxidoreductases"/>
    <property type="match status" value="1"/>
</dbReference>
<feature type="domain" description="NADH:flavin oxidoreductase/NADH oxidase N-terminal" evidence="1">
    <location>
        <begin position="4"/>
        <end position="343"/>
    </location>
</feature>
<organism evidence="2 3">
    <name type="scientific">Sphingomonas morindae</name>
    <dbReference type="NCBI Taxonomy" id="1541170"/>
    <lineage>
        <taxon>Bacteria</taxon>
        <taxon>Pseudomonadati</taxon>
        <taxon>Pseudomonadota</taxon>
        <taxon>Alphaproteobacteria</taxon>
        <taxon>Sphingomonadales</taxon>
        <taxon>Sphingomonadaceae</taxon>
        <taxon>Sphingomonas</taxon>
    </lineage>
</organism>
<keyword evidence="3" id="KW-1185">Reference proteome</keyword>